<dbReference type="Gene3D" id="6.10.140.1330">
    <property type="match status" value="1"/>
</dbReference>
<sequence>MPENSEHQAPLEDEFYSSWALLIYLSLMLLILWISYFLKRKQIRMIHESVVSIFVGMLVGLVIRFGPTSTLRNLMTFDSGFFLNMILPPIILNSGYELKRNRFFRHIGTILIFALLGTFTTALVIGGFTYLITLTGIENIVLSLNECLMFGSVLSATDPVTVLAIFSQLKVDPKLFTLIFGESIMNDAVSIVLFETLRKYHGSEMYFSNVLLGIGTFFFIFISSLLVGVGVGMLCALKLKYTELRRYPATESCVVFIMAYGSYFLANGIEISGIVSLLFTGISLKHYAYDNMSIKTRRTTKYIFHILCQLAENFIFIYLGVSMFTHEDDVYKPFFIICTVIIMCIARYFAIFPYSRIINFGSQHFFKRPGQAITKSHQFMLFWAGLRGAVSVVLAIGMVEYGGTVVRTTTIVVVIVSVVLFGGTTPLMLDKLGISTGVEDDAEDESSDEDFEQPMMYYERRGRKNRNRPRSNPSNNTTWFEDDEEEFFEEDSLLDEEREPSPPPAPQDNHWFTSFDNRTLKPFLTRPGELSLPRDVERPASPNIHVDDGGEGYGLVGLSRQNTFRRTRTRGN</sequence>
<feature type="transmembrane region" description="Helical" evidence="11">
    <location>
        <begin position="79"/>
        <end position="98"/>
    </location>
</feature>
<feature type="domain" description="Cation/H+ exchanger transmembrane" evidence="12">
    <location>
        <begin position="31"/>
        <end position="430"/>
    </location>
</feature>
<dbReference type="EMBL" id="JASJQH010006950">
    <property type="protein sequence ID" value="KAK9722397.1"/>
    <property type="molecule type" value="Genomic_DNA"/>
</dbReference>
<feature type="transmembrane region" description="Helical" evidence="11">
    <location>
        <begin position="206"/>
        <end position="235"/>
    </location>
</feature>
<evidence type="ECO:0000256" key="1">
    <source>
        <dbReference type="ARBA" id="ARBA00004141"/>
    </source>
</evidence>
<dbReference type="PRINTS" id="PR01084">
    <property type="entry name" value="NAHEXCHNGR"/>
</dbReference>
<proteinExistence type="inferred from homology"/>
<dbReference type="PANTHER" id="PTHR10110">
    <property type="entry name" value="SODIUM/HYDROGEN EXCHANGER"/>
    <property type="match status" value="1"/>
</dbReference>
<evidence type="ECO:0000256" key="8">
    <source>
        <dbReference type="ARBA" id="ARBA00023201"/>
    </source>
</evidence>
<feature type="transmembrane region" description="Helical" evidence="11">
    <location>
        <begin position="379"/>
        <end position="399"/>
    </location>
</feature>
<feature type="transmembrane region" description="Helical" evidence="11">
    <location>
        <begin position="16"/>
        <end position="38"/>
    </location>
</feature>
<name>A0ABR2W8B9_9FUNG</name>
<feature type="transmembrane region" description="Helical" evidence="11">
    <location>
        <begin position="333"/>
        <end position="358"/>
    </location>
</feature>
<keyword evidence="5" id="KW-0915">Sodium</keyword>
<feature type="compositionally biased region" description="Acidic residues" evidence="10">
    <location>
        <begin position="480"/>
        <end position="498"/>
    </location>
</feature>
<reference evidence="13 14" key="1">
    <citation type="submission" date="2023-04" db="EMBL/GenBank/DDBJ databases">
        <title>Genome of Basidiobolus ranarum AG-B5.</title>
        <authorList>
            <person name="Stajich J.E."/>
            <person name="Carter-House D."/>
            <person name="Gryganskyi A."/>
        </authorList>
    </citation>
    <scope>NUCLEOTIDE SEQUENCE [LARGE SCALE GENOMIC DNA]</scope>
    <source>
        <strain evidence="13 14">AG-B5</strain>
    </source>
</reference>
<dbReference type="InterPro" id="IPR018422">
    <property type="entry name" value="Cation/H_exchanger_CPA1"/>
</dbReference>
<feature type="transmembrane region" description="Helical" evidence="11">
    <location>
        <begin position="411"/>
        <end position="429"/>
    </location>
</feature>
<keyword evidence="8 9" id="KW-0739">Sodium transport</keyword>
<dbReference type="InterPro" id="IPR004709">
    <property type="entry name" value="NaH_exchanger"/>
</dbReference>
<evidence type="ECO:0000313" key="14">
    <source>
        <dbReference type="Proteomes" id="UP001479436"/>
    </source>
</evidence>
<evidence type="ECO:0000256" key="3">
    <source>
        <dbReference type="ARBA" id="ARBA00022692"/>
    </source>
</evidence>
<feature type="transmembrane region" description="Helical" evidence="11">
    <location>
        <begin position="110"/>
        <end position="133"/>
    </location>
</feature>
<keyword evidence="9" id="KW-0050">Antiport</keyword>
<evidence type="ECO:0000313" key="13">
    <source>
        <dbReference type="EMBL" id="KAK9722397.1"/>
    </source>
</evidence>
<organism evidence="13 14">
    <name type="scientific">Basidiobolus ranarum</name>
    <dbReference type="NCBI Taxonomy" id="34480"/>
    <lineage>
        <taxon>Eukaryota</taxon>
        <taxon>Fungi</taxon>
        <taxon>Fungi incertae sedis</taxon>
        <taxon>Zoopagomycota</taxon>
        <taxon>Entomophthoromycotina</taxon>
        <taxon>Basidiobolomycetes</taxon>
        <taxon>Basidiobolales</taxon>
        <taxon>Basidiobolaceae</taxon>
        <taxon>Basidiobolus</taxon>
    </lineage>
</organism>
<evidence type="ECO:0000256" key="2">
    <source>
        <dbReference type="ARBA" id="ARBA00022448"/>
    </source>
</evidence>
<dbReference type="Proteomes" id="UP001479436">
    <property type="component" value="Unassembled WGS sequence"/>
</dbReference>
<comment type="similarity">
    <text evidence="9">Belongs to the monovalent cation:proton antiporter 1 (CPA1) transporter (TC 2.A.36) family.</text>
</comment>
<comment type="caution">
    <text evidence="13">The sequence shown here is derived from an EMBL/GenBank/DDBJ whole genome shotgun (WGS) entry which is preliminary data.</text>
</comment>
<evidence type="ECO:0000256" key="11">
    <source>
        <dbReference type="SAM" id="Phobius"/>
    </source>
</evidence>
<evidence type="ECO:0000256" key="4">
    <source>
        <dbReference type="ARBA" id="ARBA00022989"/>
    </source>
</evidence>
<gene>
    <name evidence="13" type="primary">NHX1_2</name>
    <name evidence="13" type="ORF">K7432_002700</name>
</gene>
<protein>
    <recommendedName>
        <fullName evidence="9">Sodium/hydrogen exchanger</fullName>
    </recommendedName>
</protein>
<dbReference type="NCBIfam" id="TIGR00840">
    <property type="entry name" value="b_cpa1"/>
    <property type="match status" value="1"/>
</dbReference>
<keyword evidence="3 9" id="KW-0812">Transmembrane</keyword>
<evidence type="ECO:0000259" key="12">
    <source>
        <dbReference type="Pfam" id="PF00999"/>
    </source>
</evidence>
<dbReference type="PANTHER" id="PTHR10110:SF187">
    <property type="entry name" value="SODIUM_HYDROGEN EXCHANGER"/>
    <property type="match status" value="1"/>
</dbReference>
<accession>A0ABR2W8B9</accession>
<feature type="transmembrane region" description="Helical" evidence="11">
    <location>
        <begin position="175"/>
        <end position="194"/>
    </location>
</feature>
<keyword evidence="6 9" id="KW-0406">Ion transport</keyword>
<feature type="region of interest" description="Disordered" evidence="10">
    <location>
        <begin position="460"/>
        <end position="512"/>
    </location>
</feature>
<dbReference type="InterPro" id="IPR006153">
    <property type="entry name" value="Cation/H_exchanger_TM"/>
</dbReference>
<evidence type="ECO:0000256" key="5">
    <source>
        <dbReference type="ARBA" id="ARBA00023053"/>
    </source>
</evidence>
<feature type="region of interest" description="Disordered" evidence="10">
    <location>
        <begin position="526"/>
        <end position="572"/>
    </location>
</feature>
<feature type="transmembrane region" description="Helical" evidence="11">
    <location>
        <begin position="50"/>
        <end position="67"/>
    </location>
</feature>
<keyword evidence="2 9" id="KW-0813">Transport</keyword>
<evidence type="ECO:0000256" key="10">
    <source>
        <dbReference type="SAM" id="MobiDB-lite"/>
    </source>
</evidence>
<evidence type="ECO:0000256" key="7">
    <source>
        <dbReference type="ARBA" id="ARBA00023136"/>
    </source>
</evidence>
<feature type="transmembrane region" description="Helical" evidence="11">
    <location>
        <begin position="302"/>
        <end position="321"/>
    </location>
</feature>
<evidence type="ECO:0000256" key="9">
    <source>
        <dbReference type="RuleBase" id="RU003722"/>
    </source>
</evidence>
<keyword evidence="7 11" id="KW-0472">Membrane</keyword>
<feature type="transmembrane region" description="Helical" evidence="11">
    <location>
        <begin position="271"/>
        <end position="290"/>
    </location>
</feature>
<dbReference type="Pfam" id="PF00999">
    <property type="entry name" value="Na_H_Exchanger"/>
    <property type="match status" value="1"/>
</dbReference>
<feature type="compositionally biased region" description="Basic residues" evidence="10">
    <location>
        <begin position="563"/>
        <end position="572"/>
    </location>
</feature>
<evidence type="ECO:0000256" key="6">
    <source>
        <dbReference type="ARBA" id="ARBA00023065"/>
    </source>
</evidence>
<keyword evidence="14" id="KW-1185">Reference proteome</keyword>
<keyword evidence="4 11" id="KW-1133">Transmembrane helix</keyword>
<comment type="subcellular location">
    <subcellularLocation>
        <location evidence="1">Membrane</location>
        <topology evidence="1">Multi-pass membrane protein</topology>
    </subcellularLocation>
</comment>